<feature type="domain" description="DNA mismatch repair protein S5" evidence="7">
    <location>
        <begin position="216"/>
        <end position="335"/>
    </location>
</feature>
<dbReference type="HAMAP" id="MF_00149">
    <property type="entry name" value="DNA_mis_repair"/>
    <property type="match status" value="1"/>
</dbReference>
<keyword evidence="8" id="KW-0540">Nuclease</keyword>
<evidence type="ECO:0000256" key="3">
    <source>
        <dbReference type="ARBA" id="ARBA00022763"/>
    </source>
</evidence>
<dbReference type="SUPFAM" id="SSF118116">
    <property type="entry name" value="DNA mismatch repair protein MutL"/>
    <property type="match status" value="1"/>
</dbReference>
<evidence type="ECO:0000313" key="9">
    <source>
        <dbReference type="Proteomes" id="UP001466331"/>
    </source>
</evidence>
<evidence type="ECO:0000256" key="5">
    <source>
        <dbReference type="HAMAP-Rule" id="MF_00149"/>
    </source>
</evidence>
<dbReference type="InterPro" id="IPR014721">
    <property type="entry name" value="Ribsml_uS5_D2-typ_fold_subgr"/>
</dbReference>
<comment type="caution">
    <text evidence="8">The sequence shown here is derived from an EMBL/GenBank/DDBJ whole genome shotgun (WGS) entry which is preliminary data.</text>
</comment>
<dbReference type="Pfam" id="PF13589">
    <property type="entry name" value="HATPase_c_3"/>
    <property type="match status" value="1"/>
</dbReference>
<gene>
    <name evidence="5 8" type="primary">mutL</name>
    <name evidence="8" type="ORF">WKV44_05535</name>
</gene>
<dbReference type="PROSITE" id="PS00058">
    <property type="entry name" value="DNA_MISMATCH_REPAIR_1"/>
    <property type="match status" value="1"/>
</dbReference>
<evidence type="ECO:0000256" key="2">
    <source>
        <dbReference type="ARBA" id="ARBA00021975"/>
    </source>
</evidence>
<dbReference type="InterPro" id="IPR002099">
    <property type="entry name" value="MutL/Mlh/PMS"/>
</dbReference>
<dbReference type="Gene3D" id="3.30.565.10">
    <property type="entry name" value="Histidine kinase-like ATPase, C-terminal domain"/>
    <property type="match status" value="1"/>
</dbReference>
<comment type="function">
    <text evidence="5">This protein is involved in the repair of mismatches in DNA. It is required for dam-dependent methyl-directed DNA mismatch repair. May act as a 'molecular matchmaker', a protein that promotes the formation of a stable complex between two or more DNA-binding proteins in an ATP-dependent manner without itself being part of a final effector complex.</text>
</comment>
<dbReference type="InterPro" id="IPR042121">
    <property type="entry name" value="MutL_C_regsub"/>
</dbReference>
<evidence type="ECO:0000256" key="4">
    <source>
        <dbReference type="ARBA" id="ARBA00023204"/>
    </source>
</evidence>
<sequence length="598" mass="67938">MNKSKDKASPRIHILREAVFKKIAAGEVIDRPASVVRELLDNSIDAGATDIIVEIEDGGLKKIVVTDNGSGIHPDDLEICYLPHTTSKIETESDLMAIRTLGFRGEALSSISTVSITKIYSTYQDNTEGKYIILEDGKIKEKGPVGLPRGTRIEIERIFDNYPARKRFLKTPATEAAMCKKVFLEKALSFPDISFKLIKNGNMEVFLPQSDMTERIATAYPTIFTKSRIRTLEEKSGNISIKAVLLSPSFPQRDRRNIYIYINGRNIQEYSLVQAISYGYREVLPGGQYPAAVLFAEIPSGEVDFNIHPAKKEAKIRILPELHSLVSKTIHKELRNWLMPTSNARSSIKSDDKDTQKNFNITSEKHDRSTFFIPQNYSYNGLNISETTTAYRHKKKPDLWTVKNFNQPDMIKKIKAVKTGEETNIKYLGQLFNLFLIIEKNDALFLIDQHAAHERILYNQLKNNPARQKLLIPHTFTVEEEELNTIEKKREEATNLGIEYSMADNKCIITHLPQTISNTPVIAEKWLRQQSTNSPEVDGYATIACRAAIKEGELLDKISATELAERTFELPEPYCPHGRPVWIKITKEELLKIIKRTV</sequence>
<keyword evidence="8" id="KW-0255">Endonuclease</keyword>
<dbReference type="Gene3D" id="3.30.230.10">
    <property type="match status" value="1"/>
</dbReference>
<dbReference type="NCBIfam" id="TIGR00585">
    <property type="entry name" value="mutl"/>
    <property type="match status" value="1"/>
</dbReference>
<keyword evidence="4 5" id="KW-0234">DNA repair</keyword>
<dbReference type="InterPro" id="IPR013507">
    <property type="entry name" value="DNA_mismatch_S5_2-like"/>
</dbReference>
<dbReference type="EMBL" id="JBCHKQ010000002">
    <property type="protein sequence ID" value="MEM5947997.1"/>
    <property type="molecule type" value="Genomic_DNA"/>
</dbReference>
<dbReference type="Proteomes" id="UP001466331">
    <property type="component" value="Unassembled WGS sequence"/>
</dbReference>
<dbReference type="PANTHER" id="PTHR10073">
    <property type="entry name" value="DNA MISMATCH REPAIR PROTEIN MLH, PMS, MUTL"/>
    <property type="match status" value="1"/>
</dbReference>
<dbReference type="InterPro" id="IPR020667">
    <property type="entry name" value="DNA_mismatch_repair_MutL"/>
</dbReference>
<evidence type="ECO:0000256" key="1">
    <source>
        <dbReference type="ARBA" id="ARBA00006082"/>
    </source>
</evidence>
<dbReference type="InterPro" id="IPR037198">
    <property type="entry name" value="MutL_C_sf"/>
</dbReference>
<keyword evidence="9" id="KW-1185">Reference proteome</keyword>
<dbReference type="InterPro" id="IPR038973">
    <property type="entry name" value="MutL/Mlh/Pms-like"/>
</dbReference>
<dbReference type="CDD" id="cd16926">
    <property type="entry name" value="HATPase_MutL-MLH-PMS-like"/>
    <property type="match status" value="1"/>
</dbReference>
<dbReference type="GO" id="GO:0004519">
    <property type="term" value="F:endonuclease activity"/>
    <property type="evidence" value="ECO:0007669"/>
    <property type="project" value="UniProtKB-KW"/>
</dbReference>
<dbReference type="InterPro" id="IPR014762">
    <property type="entry name" value="DNA_mismatch_repair_CS"/>
</dbReference>
<evidence type="ECO:0000313" key="8">
    <source>
        <dbReference type="EMBL" id="MEM5947997.1"/>
    </source>
</evidence>
<dbReference type="SMART" id="SM01340">
    <property type="entry name" value="DNA_mis_repair"/>
    <property type="match status" value="1"/>
</dbReference>
<dbReference type="RefSeq" id="WP_420069443.1">
    <property type="nucleotide sequence ID" value="NZ_JBCHKQ010000002.1"/>
</dbReference>
<comment type="similarity">
    <text evidence="1 5">Belongs to the DNA mismatch repair MutL/HexB family.</text>
</comment>
<feature type="domain" description="MutL C-terminal dimerisation" evidence="6">
    <location>
        <begin position="427"/>
        <end position="555"/>
    </location>
</feature>
<dbReference type="CDD" id="cd00782">
    <property type="entry name" value="MutL_Trans"/>
    <property type="match status" value="1"/>
</dbReference>
<dbReference type="PANTHER" id="PTHR10073:SF12">
    <property type="entry name" value="DNA MISMATCH REPAIR PROTEIN MLH1"/>
    <property type="match status" value="1"/>
</dbReference>
<evidence type="ECO:0000259" key="7">
    <source>
        <dbReference type="SMART" id="SM01340"/>
    </source>
</evidence>
<dbReference type="InterPro" id="IPR042120">
    <property type="entry name" value="MutL_C_dimsub"/>
</dbReference>
<dbReference type="Gene3D" id="3.30.1540.20">
    <property type="entry name" value="MutL, C-terminal domain, dimerisation subdomain"/>
    <property type="match status" value="1"/>
</dbReference>
<dbReference type="SMART" id="SM00853">
    <property type="entry name" value="MutL_C"/>
    <property type="match status" value="1"/>
</dbReference>
<proteinExistence type="inferred from homology"/>
<keyword evidence="8" id="KW-0378">Hydrolase</keyword>
<dbReference type="Pfam" id="PF01119">
    <property type="entry name" value="DNA_mis_repair"/>
    <property type="match status" value="1"/>
</dbReference>
<evidence type="ECO:0000259" key="6">
    <source>
        <dbReference type="SMART" id="SM00853"/>
    </source>
</evidence>
<keyword evidence="3 5" id="KW-0227">DNA damage</keyword>
<reference evidence="8 9" key="1">
    <citation type="submission" date="2024-03" db="EMBL/GenBank/DDBJ databases">
        <title>Ignisphaera cupida sp. nov., a hyperthermophilic hydrolytic archaeon from a hot spring of Kamchatka, and proposal of Ignisphaeraceae fam. nov.</title>
        <authorList>
            <person name="Podosokorskaya O.A."/>
            <person name="Elcheninov A.G."/>
            <person name="Maltseva A.I."/>
            <person name="Zayulina K.S."/>
            <person name="Novikov A."/>
            <person name="Merkel A.Y."/>
        </authorList>
    </citation>
    <scope>NUCLEOTIDE SEQUENCE [LARGE SCALE GENOMIC DNA]</scope>
    <source>
        <strain evidence="8 9">38H-sp</strain>
    </source>
</reference>
<dbReference type="InterPro" id="IPR014790">
    <property type="entry name" value="MutL_C"/>
</dbReference>
<accession>A0ABU9UBF6</accession>
<dbReference type="SUPFAM" id="SSF55874">
    <property type="entry name" value="ATPase domain of HSP90 chaperone/DNA topoisomerase II/histidine kinase"/>
    <property type="match status" value="1"/>
</dbReference>
<dbReference type="SUPFAM" id="SSF54211">
    <property type="entry name" value="Ribosomal protein S5 domain 2-like"/>
    <property type="match status" value="1"/>
</dbReference>
<dbReference type="InterPro" id="IPR036890">
    <property type="entry name" value="HATPase_C_sf"/>
</dbReference>
<name>A0ABU9UBF6_9SPIR</name>
<dbReference type="Pfam" id="PF08676">
    <property type="entry name" value="MutL_C"/>
    <property type="match status" value="1"/>
</dbReference>
<protein>
    <recommendedName>
        <fullName evidence="2 5">DNA mismatch repair protein MutL</fullName>
    </recommendedName>
</protein>
<dbReference type="InterPro" id="IPR020568">
    <property type="entry name" value="Ribosomal_Su5_D2-typ_SF"/>
</dbReference>
<organism evidence="8 9">
    <name type="scientific">Rarispira pelagica</name>
    <dbReference type="NCBI Taxonomy" id="3141764"/>
    <lineage>
        <taxon>Bacteria</taxon>
        <taxon>Pseudomonadati</taxon>
        <taxon>Spirochaetota</taxon>
        <taxon>Spirochaetia</taxon>
        <taxon>Winmispirales</taxon>
        <taxon>Winmispiraceae</taxon>
        <taxon>Rarispira</taxon>
    </lineage>
</organism>
<dbReference type="Gene3D" id="3.30.1370.100">
    <property type="entry name" value="MutL, C-terminal domain, regulatory subdomain"/>
    <property type="match status" value="1"/>
</dbReference>